<evidence type="ECO:0000313" key="2">
    <source>
        <dbReference type="Proteomes" id="UP000232631"/>
    </source>
</evidence>
<evidence type="ECO:0000313" key="1">
    <source>
        <dbReference type="EMBL" id="AUB61159.1"/>
    </source>
</evidence>
<sequence length="232" mass="26939">MVGERDYYEYKKSEFFTQFNEFCNRVGILMEDKYGAEFKNKVIGEIKEEYESIFEEIPYIGGDGNSLTFDLVSAAQNLALYKVLKHHTLPLEEIGKLAYQAEEEYLSKNRELIPPMTHPKYIFYIKRAADESLKKRYPGDWVYEFIEGNEEFDFGTYFTECGIQKFFHKHGADEFIPYLCAMDIIMSKCGNLGLERTQTLAEGGDKCDFRYKGGRKTKVASTVIKKIKDLSL</sequence>
<organism evidence="1 2">
    <name type="scientific">Methanobacterium subterraneum</name>
    <dbReference type="NCBI Taxonomy" id="59277"/>
    <lineage>
        <taxon>Archaea</taxon>
        <taxon>Methanobacteriati</taxon>
        <taxon>Methanobacteriota</taxon>
        <taxon>Methanomada group</taxon>
        <taxon>Methanobacteria</taxon>
        <taxon>Methanobacteriales</taxon>
        <taxon>Methanobacteriaceae</taxon>
        <taxon>Methanobacterium</taxon>
    </lineage>
</organism>
<dbReference type="EMBL" id="CP017768">
    <property type="protein sequence ID" value="AUB61159.1"/>
    <property type="molecule type" value="Genomic_DNA"/>
</dbReference>
<dbReference type="AlphaFoldDB" id="A0A2H4VSS7"/>
<protein>
    <recommendedName>
        <fullName evidence="3">L-2-amino-thiazoline-4-carboxylic acid hydrolase</fullName>
    </recommendedName>
</protein>
<dbReference type="Proteomes" id="UP000232631">
    <property type="component" value="Chromosome"/>
</dbReference>
<name>A0A2H4VSS7_9EURY</name>
<keyword evidence="2" id="KW-1185">Reference proteome</keyword>
<gene>
    <name evidence="1" type="ORF">BK009_11035</name>
</gene>
<evidence type="ECO:0008006" key="3">
    <source>
        <dbReference type="Google" id="ProtNLM"/>
    </source>
</evidence>
<dbReference type="KEGG" id="msub:BK009_11035"/>
<accession>A0A2H4VSS7</accession>
<dbReference type="GeneID" id="35123701"/>
<dbReference type="Pfam" id="PF14196">
    <property type="entry name" value="ATC_hydrolase"/>
    <property type="match status" value="1"/>
</dbReference>
<reference evidence="1 2" key="1">
    <citation type="submission" date="2016-10" db="EMBL/GenBank/DDBJ databases">
        <title>Comparative genomics between deep and shallow subseafloor isolates.</title>
        <authorList>
            <person name="Ishii S."/>
            <person name="Miller J.R."/>
            <person name="Sutton G."/>
            <person name="Suzuki S."/>
            <person name="Methe B."/>
            <person name="Inagaki F."/>
            <person name="Imachi H."/>
        </authorList>
    </citation>
    <scope>NUCLEOTIDE SEQUENCE [LARGE SCALE GENOMIC DNA]</scope>
    <source>
        <strain evidence="1 2">A8p</strain>
    </source>
</reference>
<dbReference type="InterPro" id="IPR026002">
    <property type="entry name" value="ATC_hydrolase-like"/>
</dbReference>
<proteinExistence type="predicted"/>
<dbReference type="RefSeq" id="WP_100907346.1">
    <property type="nucleotide sequence ID" value="NZ_CP017768.1"/>
</dbReference>